<feature type="compositionally biased region" description="Basic and acidic residues" evidence="1">
    <location>
        <begin position="1"/>
        <end position="17"/>
    </location>
</feature>
<dbReference type="Proteomes" id="UP000198902">
    <property type="component" value="Unassembled WGS sequence"/>
</dbReference>
<gene>
    <name evidence="3" type="ORF">BN996_01601</name>
</gene>
<keyword evidence="2" id="KW-0812">Transmembrane</keyword>
<dbReference type="RefSeq" id="WP_226908723.1">
    <property type="nucleotide sequence ID" value="NZ_CABLRR010000002.1"/>
</dbReference>
<reference evidence="4" key="1">
    <citation type="submission" date="2015-03" db="EMBL/GenBank/DDBJ databases">
        <authorList>
            <person name="Urmite Genomes"/>
        </authorList>
    </citation>
    <scope>NUCLEOTIDE SEQUENCE [LARGE SCALE GENOMIC DNA]</scope>
    <source>
        <strain evidence="4">Arc-Hr</strain>
    </source>
</reference>
<name>A0A0D6JQJ1_9EURY</name>
<dbReference type="EMBL" id="CSTE01000002">
    <property type="protein sequence ID" value="CQR50124.1"/>
    <property type="molecule type" value="Genomic_DNA"/>
</dbReference>
<feature type="region of interest" description="Disordered" evidence="1">
    <location>
        <begin position="1"/>
        <end position="22"/>
    </location>
</feature>
<feature type="transmembrane region" description="Helical" evidence="2">
    <location>
        <begin position="26"/>
        <end position="44"/>
    </location>
</feature>
<evidence type="ECO:0000256" key="1">
    <source>
        <dbReference type="SAM" id="MobiDB-lite"/>
    </source>
</evidence>
<feature type="transmembrane region" description="Helical" evidence="2">
    <location>
        <begin position="50"/>
        <end position="67"/>
    </location>
</feature>
<dbReference type="AlphaFoldDB" id="A0A0D6JQJ1"/>
<evidence type="ECO:0000313" key="3">
    <source>
        <dbReference type="EMBL" id="CQR50124.1"/>
    </source>
</evidence>
<protein>
    <submittedName>
        <fullName evidence="3">Uncharacterized protein</fullName>
    </submittedName>
</protein>
<evidence type="ECO:0000256" key="2">
    <source>
        <dbReference type="SAM" id="Phobius"/>
    </source>
</evidence>
<accession>A0A0D6JQJ1</accession>
<keyword evidence="2" id="KW-0472">Membrane</keyword>
<evidence type="ECO:0000313" key="4">
    <source>
        <dbReference type="Proteomes" id="UP000198902"/>
    </source>
</evidence>
<keyword evidence="4" id="KW-1185">Reference proteome</keyword>
<organism evidence="3 4">
    <name type="scientific">Haloferax massiliensis</name>
    <dbReference type="NCBI Taxonomy" id="1476858"/>
    <lineage>
        <taxon>Archaea</taxon>
        <taxon>Methanobacteriati</taxon>
        <taxon>Methanobacteriota</taxon>
        <taxon>Stenosarchaea group</taxon>
        <taxon>Halobacteria</taxon>
        <taxon>Halobacteriales</taxon>
        <taxon>Haloferacaceae</taxon>
        <taxon>Haloferax</taxon>
    </lineage>
</organism>
<sequence>MSRQRPRDSRTGSDYHPSHHRPAPSLATQAVLLASMAAVVAVVTFPVASLAVAVTVAAVVAVARVVVTRADRSMLTVDVPGVPVEVTVARTARD</sequence>
<proteinExistence type="predicted"/>
<keyword evidence="2" id="KW-1133">Transmembrane helix</keyword>